<evidence type="ECO:0000313" key="1">
    <source>
        <dbReference type="EMBL" id="RVW66236.1"/>
    </source>
</evidence>
<organism evidence="1 2">
    <name type="scientific">Vitis vinifera</name>
    <name type="common">Grape</name>
    <dbReference type="NCBI Taxonomy" id="29760"/>
    <lineage>
        <taxon>Eukaryota</taxon>
        <taxon>Viridiplantae</taxon>
        <taxon>Streptophyta</taxon>
        <taxon>Embryophyta</taxon>
        <taxon>Tracheophyta</taxon>
        <taxon>Spermatophyta</taxon>
        <taxon>Magnoliopsida</taxon>
        <taxon>eudicotyledons</taxon>
        <taxon>Gunneridae</taxon>
        <taxon>Pentapetalae</taxon>
        <taxon>rosids</taxon>
        <taxon>Vitales</taxon>
        <taxon>Vitaceae</taxon>
        <taxon>Viteae</taxon>
        <taxon>Vitis</taxon>
    </lineage>
</organism>
<accession>A0A438G205</accession>
<reference evidence="1 2" key="1">
    <citation type="journal article" date="2018" name="PLoS Genet.">
        <title>Population sequencing reveals clonal diversity and ancestral inbreeding in the grapevine cultivar Chardonnay.</title>
        <authorList>
            <person name="Roach M.J."/>
            <person name="Johnson D.L."/>
            <person name="Bohlmann J."/>
            <person name="van Vuuren H.J."/>
            <person name="Jones S.J."/>
            <person name="Pretorius I.S."/>
            <person name="Schmidt S.A."/>
            <person name="Borneman A.R."/>
        </authorList>
    </citation>
    <scope>NUCLEOTIDE SEQUENCE [LARGE SCALE GENOMIC DNA]</scope>
    <source>
        <strain evidence="2">cv. Chardonnay</strain>
        <tissue evidence="1">Leaf</tissue>
    </source>
</reference>
<sequence>MRHKEAPTVLAATAAAVAIVSSRISSFRKDAIDEPSHQENLLKVNTSSGGTRLSS</sequence>
<comment type="caution">
    <text evidence="1">The sequence shown here is derived from an EMBL/GenBank/DDBJ whole genome shotgun (WGS) entry which is preliminary data.</text>
</comment>
<gene>
    <name evidence="1" type="ORF">CK203_066338</name>
</gene>
<dbReference type="Proteomes" id="UP000288805">
    <property type="component" value="Unassembled WGS sequence"/>
</dbReference>
<name>A0A438G205_VITVI</name>
<proteinExistence type="predicted"/>
<dbReference type="EMBL" id="QGNW01000682">
    <property type="protein sequence ID" value="RVW66236.1"/>
    <property type="molecule type" value="Genomic_DNA"/>
</dbReference>
<dbReference type="AlphaFoldDB" id="A0A438G205"/>
<evidence type="ECO:0000313" key="2">
    <source>
        <dbReference type="Proteomes" id="UP000288805"/>
    </source>
</evidence>
<protein>
    <submittedName>
        <fullName evidence="1">Uncharacterized protein</fullName>
    </submittedName>
</protein>